<dbReference type="RefSeq" id="WP_200989617.1">
    <property type="nucleotide sequence ID" value="NZ_CP063311.1"/>
</dbReference>
<evidence type="ECO:0000256" key="4">
    <source>
        <dbReference type="ARBA" id="ARBA00022679"/>
    </source>
</evidence>
<dbReference type="PIRSF" id="PIRSF010376">
    <property type="entry name" value="IspE"/>
    <property type="match status" value="1"/>
</dbReference>
<dbReference type="InterPro" id="IPR014721">
    <property type="entry name" value="Ribsml_uS5_D2-typ_fold_subgr"/>
</dbReference>
<feature type="domain" description="GHMP kinase C-terminal" evidence="11">
    <location>
        <begin position="218"/>
        <end position="295"/>
    </location>
</feature>
<evidence type="ECO:0000259" key="10">
    <source>
        <dbReference type="Pfam" id="PF00288"/>
    </source>
</evidence>
<dbReference type="Pfam" id="PF00288">
    <property type="entry name" value="GHMP_kinases_N"/>
    <property type="match status" value="1"/>
</dbReference>
<dbReference type="NCBIfam" id="TIGR00154">
    <property type="entry name" value="ispE"/>
    <property type="match status" value="1"/>
</dbReference>
<keyword evidence="6 9" id="KW-0418">Kinase</keyword>
<feature type="binding site" evidence="9">
    <location>
        <begin position="99"/>
        <end position="109"/>
    </location>
    <ligand>
        <name>ATP</name>
        <dbReference type="ChEBI" id="CHEBI:30616"/>
    </ligand>
</feature>
<dbReference type="SUPFAM" id="SSF55060">
    <property type="entry name" value="GHMP Kinase, C-terminal domain"/>
    <property type="match status" value="1"/>
</dbReference>
<dbReference type="Proteomes" id="UP000593846">
    <property type="component" value="Chromosome"/>
</dbReference>
<feature type="active site" evidence="9">
    <location>
        <position position="141"/>
    </location>
</feature>
<dbReference type="KEGG" id="aee:IM676_07495"/>
<dbReference type="UniPathway" id="UPA00056">
    <property type="reaction ID" value="UER00094"/>
</dbReference>
<dbReference type="InterPro" id="IPR036554">
    <property type="entry name" value="GHMP_kinase_C_sf"/>
</dbReference>
<dbReference type="GO" id="GO:0005524">
    <property type="term" value="F:ATP binding"/>
    <property type="evidence" value="ECO:0007669"/>
    <property type="project" value="UniProtKB-UniRule"/>
</dbReference>
<keyword evidence="4 9" id="KW-0808">Transferase</keyword>
<evidence type="ECO:0000256" key="6">
    <source>
        <dbReference type="ARBA" id="ARBA00022777"/>
    </source>
</evidence>
<evidence type="ECO:0000256" key="5">
    <source>
        <dbReference type="ARBA" id="ARBA00022741"/>
    </source>
</evidence>
<gene>
    <name evidence="9" type="primary">ispE</name>
    <name evidence="12" type="ORF">IM676_07495</name>
</gene>
<comment type="function">
    <text evidence="9">Catalyzes the phosphorylation of the position 2 hydroxy group of 4-diphosphocytidyl-2C-methyl-D-erythritol.</text>
</comment>
<reference evidence="13" key="1">
    <citation type="submission" date="2020-10" db="EMBL/GenBank/DDBJ databases">
        <title>Genome-based taxonomic classification of the species Anabaenopsis elenkinii.</title>
        <authorList>
            <person name="Delbaje E."/>
            <person name="Andreote A.P.D."/>
            <person name="Pellegrinetti T.A."/>
            <person name="Cruz R.B."/>
            <person name="Branco L.H.Z."/>
            <person name="Fiore M.F."/>
        </authorList>
    </citation>
    <scope>NUCLEOTIDE SEQUENCE [LARGE SCALE GENOMIC DNA]</scope>
    <source>
        <strain evidence="13">CCIBt3563</strain>
    </source>
</reference>
<dbReference type="EC" id="2.7.1.148" evidence="2 9"/>
<feature type="active site" evidence="9">
    <location>
        <position position="11"/>
    </location>
</feature>
<sequence>MRSYTLISPAKINLYLEIISDRSDGYHELAMILQSIGLADEINVQSLSNQTIRVNCNHPQVPTDKSNLAYRAAALMATQFPQALAQYGGVEITINKHIPVAAGLAGGSANAAAVLVGIDLLWNLGLTKSELEELGATLGSDVPFCVAGGTVIATGRGEKLSPLPSLDTIYIVLAKYRSLEVSTAWAYKTYRQEFGSSYVIDTENLAARAAAVHSVPIVKAILNKDTREIAQKLHNDLERVVLPAYPQVSQLRELFAAQEGVLGTMMSGSGPTVFALVESEKQAQAVKLQIRAAVPDEDLELFVTHTVINGIQVTSSMG</sequence>
<dbReference type="SUPFAM" id="SSF54211">
    <property type="entry name" value="Ribosomal protein S5 domain 2-like"/>
    <property type="match status" value="1"/>
</dbReference>
<protein>
    <recommendedName>
        <fullName evidence="3 9">4-diphosphocytidyl-2-C-methyl-D-erythritol kinase</fullName>
        <shortName evidence="9">CMK</shortName>
        <ecNumber evidence="2 9">2.7.1.148</ecNumber>
    </recommendedName>
    <alternativeName>
        <fullName evidence="8 9">4-(cytidine-5'-diphospho)-2-C-methyl-D-erythritol kinase</fullName>
    </alternativeName>
</protein>
<dbReference type="GO" id="GO:0050515">
    <property type="term" value="F:4-(cytidine 5'-diphospho)-2-C-methyl-D-erythritol kinase activity"/>
    <property type="evidence" value="ECO:0007669"/>
    <property type="project" value="UniProtKB-UniRule"/>
</dbReference>
<dbReference type="AlphaFoldDB" id="A0A7S6RG02"/>
<comment type="pathway">
    <text evidence="9">Isoprenoid biosynthesis; isopentenyl diphosphate biosynthesis via DXP pathway; isopentenyl diphosphate from 1-deoxy-D-xylulose 5-phosphate: step 3/6.</text>
</comment>
<evidence type="ECO:0000313" key="12">
    <source>
        <dbReference type="EMBL" id="QOV24095.1"/>
    </source>
</evidence>
<keyword evidence="7 9" id="KW-0067">ATP-binding</keyword>
<dbReference type="GO" id="GO:0019288">
    <property type="term" value="P:isopentenyl diphosphate biosynthetic process, methylerythritol 4-phosphate pathway"/>
    <property type="evidence" value="ECO:0007669"/>
    <property type="project" value="UniProtKB-UniRule"/>
</dbReference>
<evidence type="ECO:0000256" key="8">
    <source>
        <dbReference type="ARBA" id="ARBA00032554"/>
    </source>
</evidence>
<proteinExistence type="inferred from homology"/>
<keyword evidence="9" id="KW-0414">Isoprene biosynthesis</keyword>
<keyword evidence="5 9" id="KW-0547">Nucleotide-binding</keyword>
<evidence type="ECO:0000313" key="13">
    <source>
        <dbReference type="Proteomes" id="UP000593846"/>
    </source>
</evidence>
<dbReference type="Pfam" id="PF08544">
    <property type="entry name" value="GHMP_kinases_C"/>
    <property type="match status" value="1"/>
</dbReference>
<dbReference type="GO" id="GO:0016114">
    <property type="term" value="P:terpenoid biosynthetic process"/>
    <property type="evidence" value="ECO:0007669"/>
    <property type="project" value="UniProtKB-UniRule"/>
</dbReference>
<dbReference type="EMBL" id="CP063311">
    <property type="protein sequence ID" value="QOV24095.1"/>
    <property type="molecule type" value="Genomic_DNA"/>
</dbReference>
<comment type="similarity">
    <text evidence="1 9">Belongs to the GHMP kinase family. IspE subfamily.</text>
</comment>
<evidence type="ECO:0000256" key="7">
    <source>
        <dbReference type="ARBA" id="ARBA00022840"/>
    </source>
</evidence>
<keyword evidence="13" id="KW-1185">Reference proteome</keyword>
<dbReference type="InterPro" id="IPR006204">
    <property type="entry name" value="GHMP_kinase_N_dom"/>
</dbReference>
<name>A0A7S6RG02_9CYAN</name>
<evidence type="ECO:0000259" key="11">
    <source>
        <dbReference type="Pfam" id="PF08544"/>
    </source>
</evidence>
<dbReference type="InterPro" id="IPR004424">
    <property type="entry name" value="IspE"/>
</dbReference>
<dbReference type="InterPro" id="IPR013750">
    <property type="entry name" value="GHMP_kinase_C_dom"/>
</dbReference>
<accession>A0A7S6RG02</accession>
<dbReference type="InterPro" id="IPR020568">
    <property type="entry name" value="Ribosomal_Su5_D2-typ_SF"/>
</dbReference>
<evidence type="ECO:0000256" key="9">
    <source>
        <dbReference type="HAMAP-Rule" id="MF_00061"/>
    </source>
</evidence>
<organism evidence="12 13">
    <name type="scientific">Anabaenopsis elenkinii CCIBt3563</name>
    <dbReference type="NCBI Taxonomy" id="2779889"/>
    <lineage>
        <taxon>Bacteria</taxon>
        <taxon>Bacillati</taxon>
        <taxon>Cyanobacteriota</taxon>
        <taxon>Cyanophyceae</taxon>
        <taxon>Nostocales</taxon>
        <taxon>Nodulariaceae</taxon>
        <taxon>Anabaenopsis</taxon>
    </lineage>
</organism>
<dbReference type="Gene3D" id="3.30.70.890">
    <property type="entry name" value="GHMP kinase, C-terminal domain"/>
    <property type="match status" value="1"/>
</dbReference>
<comment type="catalytic activity">
    <reaction evidence="9">
        <text>4-CDP-2-C-methyl-D-erythritol + ATP = 4-CDP-2-C-methyl-D-erythritol 2-phosphate + ADP + H(+)</text>
        <dbReference type="Rhea" id="RHEA:18437"/>
        <dbReference type="ChEBI" id="CHEBI:15378"/>
        <dbReference type="ChEBI" id="CHEBI:30616"/>
        <dbReference type="ChEBI" id="CHEBI:57823"/>
        <dbReference type="ChEBI" id="CHEBI:57919"/>
        <dbReference type="ChEBI" id="CHEBI:456216"/>
        <dbReference type="EC" id="2.7.1.148"/>
    </reaction>
</comment>
<dbReference type="HAMAP" id="MF_00061">
    <property type="entry name" value="IspE"/>
    <property type="match status" value="1"/>
</dbReference>
<dbReference type="PANTHER" id="PTHR43527">
    <property type="entry name" value="4-DIPHOSPHOCYTIDYL-2-C-METHYL-D-ERYTHRITOL KINASE, CHLOROPLASTIC"/>
    <property type="match status" value="1"/>
</dbReference>
<evidence type="ECO:0000256" key="3">
    <source>
        <dbReference type="ARBA" id="ARBA00017473"/>
    </source>
</evidence>
<evidence type="ECO:0000256" key="1">
    <source>
        <dbReference type="ARBA" id="ARBA00009684"/>
    </source>
</evidence>
<dbReference type="Gene3D" id="3.30.230.10">
    <property type="match status" value="1"/>
</dbReference>
<feature type="domain" description="GHMP kinase N-terminal" evidence="10">
    <location>
        <begin position="67"/>
        <end position="149"/>
    </location>
</feature>
<evidence type="ECO:0000256" key="2">
    <source>
        <dbReference type="ARBA" id="ARBA00012052"/>
    </source>
</evidence>
<dbReference type="PANTHER" id="PTHR43527:SF2">
    <property type="entry name" value="4-DIPHOSPHOCYTIDYL-2-C-METHYL-D-ERYTHRITOL KINASE, CHLOROPLASTIC"/>
    <property type="match status" value="1"/>
</dbReference>